<feature type="transmembrane region" description="Helical" evidence="8">
    <location>
        <begin position="104"/>
        <end position="129"/>
    </location>
</feature>
<gene>
    <name evidence="10" type="ORF">FC18_GL001232</name>
</gene>
<name>A0A0R1ZM57_9LACO</name>
<evidence type="ECO:0000256" key="6">
    <source>
        <dbReference type="ARBA" id="ARBA00022989"/>
    </source>
</evidence>
<dbReference type="AlphaFoldDB" id="A0A0R1ZM57"/>
<dbReference type="GO" id="GO:0009401">
    <property type="term" value="P:phosphoenolpyruvate-dependent sugar phosphotransferase system"/>
    <property type="evidence" value="ECO:0007669"/>
    <property type="project" value="InterPro"/>
</dbReference>
<feature type="transmembrane region" description="Helical" evidence="8">
    <location>
        <begin position="17"/>
        <end position="39"/>
    </location>
</feature>
<feature type="domain" description="Phosphotransferase system EIIC" evidence="9">
    <location>
        <begin position="16"/>
        <end position="348"/>
    </location>
</feature>
<evidence type="ECO:0000256" key="7">
    <source>
        <dbReference type="ARBA" id="ARBA00023136"/>
    </source>
</evidence>
<dbReference type="STRING" id="1291052.FC18_GL001232"/>
<feature type="transmembrane region" description="Helical" evidence="8">
    <location>
        <begin position="138"/>
        <end position="157"/>
    </location>
</feature>
<dbReference type="GO" id="GO:0008982">
    <property type="term" value="F:protein-N(PI)-phosphohistidine-sugar phosphotransferase activity"/>
    <property type="evidence" value="ECO:0007669"/>
    <property type="project" value="InterPro"/>
</dbReference>
<evidence type="ECO:0000259" key="9">
    <source>
        <dbReference type="Pfam" id="PF13303"/>
    </source>
</evidence>
<evidence type="ECO:0000313" key="10">
    <source>
        <dbReference type="EMBL" id="KRM55514.1"/>
    </source>
</evidence>
<feature type="transmembrane region" description="Helical" evidence="8">
    <location>
        <begin position="51"/>
        <end position="71"/>
    </location>
</feature>
<dbReference type="Pfam" id="PF13303">
    <property type="entry name" value="PTS_EIIC_2"/>
    <property type="match status" value="1"/>
</dbReference>
<dbReference type="OrthoDB" id="396983at2"/>
<dbReference type="PATRIC" id="fig|1291052.5.peg.1250"/>
<organism evidence="10 11">
    <name type="scientific">Lacticaseibacillus sharpeae JCM 1186 = DSM 20505</name>
    <dbReference type="NCBI Taxonomy" id="1291052"/>
    <lineage>
        <taxon>Bacteria</taxon>
        <taxon>Bacillati</taxon>
        <taxon>Bacillota</taxon>
        <taxon>Bacilli</taxon>
        <taxon>Lactobacillales</taxon>
        <taxon>Lactobacillaceae</taxon>
        <taxon>Lacticaseibacillus</taxon>
    </lineage>
</organism>
<dbReference type="Proteomes" id="UP000051679">
    <property type="component" value="Unassembled WGS sequence"/>
</dbReference>
<accession>A0A0R1ZM57</accession>
<evidence type="ECO:0000256" key="2">
    <source>
        <dbReference type="ARBA" id="ARBA00022448"/>
    </source>
</evidence>
<keyword evidence="6 8" id="KW-1133">Transmembrane helix</keyword>
<proteinExistence type="predicted"/>
<keyword evidence="11" id="KW-1185">Reference proteome</keyword>
<keyword evidence="3" id="KW-1003">Cell membrane</keyword>
<evidence type="ECO:0000256" key="3">
    <source>
        <dbReference type="ARBA" id="ARBA00022475"/>
    </source>
</evidence>
<sequence>MYATANRLTLKEYTLNILNGSSLGIVITLIPAALTSQLLKLFPAGPVVSEITMMVTVVQSLLAAVAAVVVGHMLKLQIMDTACIALASFVSSGAIVTLPKNAGYALAGTGSILNIMLTLFITTGIVLVLKDHLGQLKIVLEPTLVLLIGGGIGLLTLKPMVAVQTAVGDVVAAATHLTPILMGVALAVLFAILILSPLSTVGIATAITLSGVGSGAANAGIVVASFTLAWMGASVNPLGGTLAHFLGSPKIQMANMLRKPQLFIPVIIGAAITGATAAALNLNGTPFSAGFGFSGLIGPLTAWQESTGAMVGVRVLIAFVIVPVVLAGLLNFIFVRQLHLVHPEDLKLPD</sequence>
<dbReference type="GO" id="GO:0005886">
    <property type="term" value="C:plasma membrane"/>
    <property type="evidence" value="ECO:0007669"/>
    <property type="project" value="UniProtKB-SubCell"/>
</dbReference>
<keyword evidence="7 8" id="KW-0472">Membrane</keyword>
<feature type="transmembrane region" description="Helical" evidence="8">
    <location>
        <begin position="262"/>
        <end position="280"/>
    </location>
</feature>
<keyword evidence="4" id="KW-0762">Sugar transport</keyword>
<protein>
    <recommendedName>
        <fullName evidence="9">Phosphotransferase system EIIC domain-containing protein</fullName>
    </recommendedName>
</protein>
<comment type="caution">
    <text evidence="10">The sequence shown here is derived from an EMBL/GenBank/DDBJ whole genome shotgun (WGS) entry which is preliminary data.</text>
</comment>
<feature type="transmembrane region" description="Helical" evidence="8">
    <location>
        <begin position="177"/>
        <end position="195"/>
    </location>
</feature>
<evidence type="ECO:0000256" key="5">
    <source>
        <dbReference type="ARBA" id="ARBA00022692"/>
    </source>
</evidence>
<dbReference type="InterPro" id="IPR003352">
    <property type="entry name" value="PTS_EIIC"/>
</dbReference>
<keyword evidence="2" id="KW-0813">Transport</keyword>
<evidence type="ECO:0000256" key="1">
    <source>
        <dbReference type="ARBA" id="ARBA00004651"/>
    </source>
</evidence>
<keyword evidence="5 8" id="KW-0812">Transmembrane</keyword>
<evidence type="ECO:0000256" key="4">
    <source>
        <dbReference type="ARBA" id="ARBA00022597"/>
    </source>
</evidence>
<comment type="subcellular location">
    <subcellularLocation>
        <location evidence="1">Cell membrane</location>
        <topology evidence="1">Multi-pass membrane protein</topology>
    </subcellularLocation>
</comment>
<evidence type="ECO:0000256" key="8">
    <source>
        <dbReference type="SAM" id="Phobius"/>
    </source>
</evidence>
<reference evidence="10 11" key="1">
    <citation type="journal article" date="2015" name="Genome Announc.">
        <title>Expanding the biotechnology potential of lactobacilli through comparative genomics of 213 strains and associated genera.</title>
        <authorList>
            <person name="Sun Z."/>
            <person name="Harris H.M."/>
            <person name="McCann A."/>
            <person name="Guo C."/>
            <person name="Argimon S."/>
            <person name="Zhang W."/>
            <person name="Yang X."/>
            <person name="Jeffery I.B."/>
            <person name="Cooney J.C."/>
            <person name="Kagawa T.F."/>
            <person name="Liu W."/>
            <person name="Song Y."/>
            <person name="Salvetti E."/>
            <person name="Wrobel A."/>
            <person name="Rasinkangas P."/>
            <person name="Parkhill J."/>
            <person name="Rea M.C."/>
            <person name="O'Sullivan O."/>
            <person name="Ritari J."/>
            <person name="Douillard F.P."/>
            <person name="Paul Ross R."/>
            <person name="Yang R."/>
            <person name="Briner A.E."/>
            <person name="Felis G.E."/>
            <person name="de Vos W.M."/>
            <person name="Barrangou R."/>
            <person name="Klaenhammer T.R."/>
            <person name="Caufield P.W."/>
            <person name="Cui Y."/>
            <person name="Zhang H."/>
            <person name="O'Toole P.W."/>
        </authorList>
    </citation>
    <scope>NUCLEOTIDE SEQUENCE [LARGE SCALE GENOMIC DNA]</scope>
    <source>
        <strain evidence="10 11">DSM 20505</strain>
    </source>
</reference>
<dbReference type="RefSeq" id="WP_054679711.1">
    <property type="nucleotide sequence ID" value="NZ_AYYO01000019.1"/>
</dbReference>
<feature type="transmembrane region" description="Helical" evidence="8">
    <location>
        <begin position="78"/>
        <end position="98"/>
    </location>
</feature>
<feature type="transmembrane region" description="Helical" evidence="8">
    <location>
        <begin position="315"/>
        <end position="335"/>
    </location>
</feature>
<evidence type="ECO:0000313" key="11">
    <source>
        <dbReference type="Proteomes" id="UP000051679"/>
    </source>
</evidence>
<dbReference type="EMBL" id="AYYO01000019">
    <property type="protein sequence ID" value="KRM55514.1"/>
    <property type="molecule type" value="Genomic_DNA"/>
</dbReference>